<dbReference type="PROSITE" id="PS51194">
    <property type="entry name" value="HELICASE_CTER"/>
    <property type="match status" value="1"/>
</dbReference>
<organism evidence="3">
    <name type="scientific">uncultured Caudovirales phage</name>
    <dbReference type="NCBI Taxonomy" id="2100421"/>
    <lineage>
        <taxon>Viruses</taxon>
        <taxon>Duplodnaviria</taxon>
        <taxon>Heunggongvirae</taxon>
        <taxon>Uroviricota</taxon>
        <taxon>Caudoviricetes</taxon>
        <taxon>Peduoviridae</taxon>
        <taxon>Maltschvirus</taxon>
        <taxon>Maltschvirus maltsch</taxon>
    </lineage>
</organism>
<dbReference type="GO" id="GO:0004386">
    <property type="term" value="F:helicase activity"/>
    <property type="evidence" value="ECO:0007669"/>
    <property type="project" value="UniProtKB-KW"/>
</dbReference>
<dbReference type="InterPro" id="IPR014001">
    <property type="entry name" value="Helicase_ATP-bd"/>
</dbReference>
<reference evidence="3" key="1">
    <citation type="submission" date="2020-04" db="EMBL/GenBank/DDBJ databases">
        <authorList>
            <person name="Chiriac C."/>
            <person name="Salcher M."/>
            <person name="Ghai R."/>
            <person name="Kavagutti S V."/>
        </authorList>
    </citation>
    <scope>NUCLEOTIDE SEQUENCE</scope>
</reference>
<dbReference type="PANTHER" id="PTHR47396:SF1">
    <property type="entry name" value="ATP-DEPENDENT HELICASE IRC3-RELATED"/>
    <property type="match status" value="1"/>
</dbReference>
<sequence length="524" mass="58762">MFYSINSISLRPWQLEARNSLAKGFSEGHKNQILMCPTGGGKTILAMYMIAECLRKGKRAVFIADRRVLIYQTAAVASQVGLKDFSVFMASDLRYDPSKPFQIASAQTLARRQFPKADLYIVDEAHTMMKAWTNHINDSPGAFVGLSATPFGPLAKYFSNLVNAATLHSLTEEGFLVPMKVKACRRIDMTGAKKVAGEWSDKDVEERGKEIIGDVVDSWIKHAKGRKTIVFGSTIAHCESMCRSFNEAGVMARVYVSTTPDKDRADMVDEFKKIDSSIEILISVEALAKGFDNQLVSCVCDVRPLSKSLSTAIQMWGRMLRCHPESGKKDALLLDFSGNILRFAKEFEIIYYNGLSKLNDGEKYDKEQRDGKERESRSCPQCGSTPYINRCVCCGFKRVIEKNKVHHLGVMEELDIFGRGLTGKKKEEAIANTKSDLERGKIRATVYYDSIWVQCVAMCKQNGNRATAKGRASHLFKAIFSIFPPAGLTKFDSVDANAVKIDQEVRNRYQHNLIRFNRGQGNRR</sequence>
<name>A0A6J5NAT5_9CAUD</name>
<dbReference type="InterPro" id="IPR001650">
    <property type="entry name" value="Helicase_C-like"/>
</dbReference>
<dbReference type="SMART" id="SM00487">
    <property type="entry name" value="DEXDc"/>
    <property type="match status" value="1"/>
</dbReference>
<accession>A0A6J5NAT5</accession>
<evidence type="ECO:0000259" key="2">
    <source>
        <dbReference type="PROSITE" id="PS51194"/>
    </source>
</evidence>
<proteinExistence type="predicted"/>
<protein>
    <submittedName>
        <fullName evidence="3">SSL2 DNA or RNA helicases of superfamily II</fullName>
    </submittedName>
</protein>
<dbReference type="GO" id="GO:0016787">
    <property type="term" value="F:hydrolase activity"/>
    <property type="evidence" value="ECO:0007669"/>
    <property type="project" value="InterPro"/>
</dbReference>
<dbReference type="GO" id="GO:0003677">
    <property type="term" value="F:DNA binding"/>
    <property type="evidence" value="ECO:0007669"/>
    <property type="project" value="InterPro"/>
</dbReference>
<dbReference type="GO" id="GO:0005524">
    <property type="term" value="F:ATP binding"/>
    <property type="evidence" value="ECO:0007669"/>
    <property type="project" value="InterPro"/>
</dbReference>
<keyword evidence="3" id="KW-0067">ATP-binding</keyword>
<gene>
    <name evidence="3" type="ORF">UFOVP671_35</name>
</gene>
<keyword evidence="3" id="KW-0378">Hydrolase</keyword>
<dbReference type="InterPro" id="IPR006935">
    <property type="entry name" value="Helicase/UvrB_N"/>
</dbReference>
<keyword evidence="3" id="KW-0547">Nucleotide-binding</keyword>
<dbReference type="Pfam" id="PF00271">
    <property type="entry name" value="Helicase_C"/>
    <property type="match status" value="1"/>
</dbReference>
<evidence type="ECO:0000259" key="1">
    <source>
        <dbReference type="PROSITE" id="PS51192"/>
    </source>
</evidence>
<dbReference type="InterPro" id="IPR027417">
    <property type="entry name" value="P-loop_NTPase"/>
</dbReference>
<dbReference type="SMART" id="SM00490">
    <property type="entry name" value="HELICc"/>
    <property type="match status" value="1"/>
</dbReference>
<evidence type="ECO:0000313" key="3">
    <source>
        <dbReference type="EMBL" id="CAB4155973.1"/>
    </source>
</evidence>
<dbReference type="Pfam" id="PF04851">
    <property type="entry name" value="ResIII"/>
    <property type="match status" value="1"/>
</dbReference>
<dbReference type="Gene3D" id="3.40.50.300">
    <property type="entry name" value="P-loop containing nucleotide triphosphate hydrolases"/>
    <property type="match status" value="2"/>
</dbReference>
<keyword evidence="3" id="KW-0347">Helicase</keyword>
<feature type="domain" description="Helicase ATP-binding" evidence="1">
    <location>
        <begin position="23"/>
        <end position="168"/>
    </location>
</feature>
<dbReference type="InterPro" id="IPR050742">
    <property type="entry name" value="Helicase_Restrict-Modif_Enz"/>
</dbReference>
<dbReference type="SUPFAM" id="SSF52540">
    <property type="entry name" value="P-loop containing nucleoside triphosphate hydrolases"/>
    <property type="match status" value="1"/>
</dbReference>
<dbReference type="PROSITE" id="PS51192">
    <property type="entry name" value="HELICASE_ATP_BIND_1"/>
    <property type="match status" value="1"/>
</dbReference>
<dbReference type="PANTHER" id="PTHR47396">
    <property type="entry name" value="TYPE I RESTRICTION ENZYME ECOKI R PROTEIN"/>
    <property type="match status" value="1"/>
</dbReference>
<feature type="domain" description="Helicase C-terminal" evidence="2">
    <location>
        <begin position="203"/>
        <end position="372"/>
    </location>
</feature>
<dbReference type="EMBL" id="LR796645">
    <property type="protein sequence ID" value="CAB4155973.1"/>
    <property type="molecule type" value="Genomic_DNA"/>
</dbReference>